<dbReference type="InterPro" id="IPR027417">
    <property type="entry name" value="P-loop_NTPase"/>
</dbReference>
<evidence type="ECO:0000256" key="3">
    <source>
        <dbReference type="ARBA" id="ARBA00022741"/>
    </source>
</evidence>
<keyword evidence="5" id="KW-1278">Translocase</keyword>
<dbReference type="RefSeq" id="WP_115992985.1">
    <property type="nucleotide sequence ID" value="NZ_QRDY01000006.1"/>
</dbReference>
<evidence type="ECO:0000259" key="7">
    <source>
        <dbReference type="PROSITE" id="PS50893"/>
    </source>
</evidence>
<proteinExistence type="predicted"/>
<dbReference type="EMBL" id="QRDY01000006">
    <property type="protein sequence ID" value="RED60262.1"/>
    <property type="molecule type" value="Genomic_DNA"/>
</dbReference>
<protein>
    <submittedName>
        <fullName evidence="8">Phosphonate transport system ATP-binding protein</fullName>
    </submittedName>
</protein>
<keyword evidence="4 8" id="KW-0067">ATP-binding</keyword>
<keyword evidence="3" id="KW-0547">Nucleotide-binding</keyword>
<accession>A0A3D9IEP5</accession>
<keyword evidence="2" id="KW-1003">Cell membrane</keyword>
<dbReference type="GO" id="GO:0005524">
    <property type="term" value="F:ATP binding"/>
    <property type="evidence" value="ECO:0007669"/>
    <property type="project" value="UniProtKB-KW"/>
</dbReference>
<dbReference type="AlphaFoldDB" id="A0A3D9IEP5"/>
<dbReference type="Proteomes" id="UP000256869">
    <property type="component" value="Unassembled WGS sequence"/>
</dbReference>
<dbReference type="InterPro" id="IPR050086">
    <property type="entry name" value="MetN_ABC_transporter-like"/>
</dbReference>
<dbReference type="PROSITE" id="PS50893">
    <property type="entry name" value="ABC_TRANSPORTER_2"/>
    <property type="match status" value="1"/>
</dbReference>
<organism evidence="8 9">
    <name type="scientific">Cohnella lupini</name>
    <dbReference type="NCBI Taxonomy" id="1294267"/>
    <lineage>
        <taxon>Bacteria</taxon>
        <taxon>Bacillati</taxon>
        <taxon>Bacillota</taxon>
        <taxon>Bacilli</taxon>
        <taxon>Bacillales</taxon>
        <taxon>Paenibacillaceae</taxon>
        <taxon>Cohnella</taxon>
    </lineage>
</organism>
<dbReference type="OrthoDB" id="9802264at2"/>
<dbReference type="GO" id="GO:0016887">
    <property type="term" value="F:ATP hydrolysis activity"/>
    <property type="evidence" value="ECO:0007669"/>
    <property type="project" value="InterPro"/>
</dbReference>
<evidence type="ECO:0000256" key="5">
    <source>
        <dbReference type="ARBA" id="ARBA00022967"/>
    </source>
</evidence>
<feature type="domain" description="ABC transporter" evidence="7">
    <location>
        <begin position="2"/>
        <end position="241"/>
    </location>
</feature>
<dbReference type="PROSITE" id="PS00211">
    <property type="entry name" value="ABC_TRANSPORTER_1"/>
    <property type="match status" value="1"/>
</dbReference>
<evidence type="ECO:0000256" key="2">
    <source>
        <dbReference type="ARBA" id="ARBA00022475"/>
    </source>
</evidence>
<dbReference type="SUPFAM" id="SSF52540">
    <property type="entry name" value="P-loop containing nucleoside triphosphate hydrolases"/>
    <property type="match status" value="1"/>
</dbReference>
<name>A0A3D9IEP5_9BACL</name>
<comment type="caution">
    <text evidence="8">The sequence shown here is derived from an EMBL/GenBank/DDBJ whole genome shotgun (WGS) entry which is preliminary data.</text>
</comment>
<reference evidence="8 9" key="1">
    <citation type="submission" date="2018-07" db="EMBL/GenBank/DDBJ databases">
        <title>Genomic Encyclopedia of Type Strains, Phase III (KMG-III): the genomes of soil and plant-associated and newly described type strains.</title>
        <authorList>
            <person name="Whitman W."/>
        </authorList>
    </citation>
    <scope>NUCLEOTIDE SEQUENCE [LARGE SCALE GENOMIC DNA]</scope>
    <source>
        <strain evidence="8 9">CECT 8236</strain>
    </source>
</reference>
<dbReference type="SMART" id="SM00382">
    <property type="entry name" value="AAA"/>
    <property type="match status" value="1"/>
</dbReference>
<sequence>MIVISGLTRKIPEGKTILDHVTTRLEPGTFIAVVGSSGSGKSALLKALALKEVWTKGEYRVDGKDLMEAGFFAKMRFRRQVAFLEQKPLLFEKKSALKNVLIGAAEQTPLWRRITGMVRSDDHMGAMEMLEHVGLMERAKQPVEKMSGGERQRIAIARSLVHGARLVLADEPVSGLDPHSAEEMMRTLKKLCHEKGTTIVAALHRVELAEKFADEIWGMQDGRLVINIRGRRLTASEKIRLT</sequence>
<keyword evidence="9" id="KW-1185">Reference proteome</keyword>
<keyword evidence="1" id="KW-0813">Transport</keyword>
<dbReference type="InterPro" id="IPR017871">
    <property type="entry name" value="ABC_transporter-like_CS"/>
</dbReference>
<dbReference type="Pfam" id="PF00005">
    <property type="entry name" value="ABC_tran"/>
    <property type="match status" value="1"/>
</dbReference>
<dbReference type="PANTHER" id="PTHR43166:SF6">
    <property type="entry name" value="PHOSPHONATES IMPORT ATP-BINDING PROTEIN PHNC"/>
    <property type="match status" value="1"/>
</dbReference>
<evidence type="ECO:0000256" key="1">
    <source>
        <dbReference type="ARBA" id="ARBA00022448"/>
    </source>
</evidence>
<evidence type="ECO:0000256" key="4">
    <source>
        <dbReference type="ARBA" id="ARBA00022840"/>
    </source>
</evidence>
<evidence type="ECO:0000256" key="6">
    <source>
        <dbReference type="ARBA" id="ARBA00023136"/>
    </source>
</evidence>
<keyword evidence="6" id="KW-0472">Membrane</keyword>
<evidence type="ECO:0000313" key="8">
    <source>
        <dbReference type="EMBL" id="RED60262.1"/>
    </source>
</evidence>
<dbReference type="InterPro" id="IPR003593">
    <property type="entry name" value="AAA+_ATPase"/>
</dbReference>
<dbReference type="InterPro" id="IPR003439">
    <property type="entry name" value="ABC_transporter-like_ATP-bd"/>
</dbReference>
<dbReference type="PANTHER" id="PTHR43166">
    <property type="entry name" value="AMINO ACID IMPORT ATP-BINDING PROTEIN"/>
    <property type="match status" value="1"/>
</dbReference>
<dbReference type="Gene3D" id="3.40.50.300">
    <property type="entry name" value="P-loop containing nucleotide triphosphate hydrolases"/>
    <property type="match status" value="1"/>
</dbReference>
<gene>
    <name evidence="8" type="ORF">DFP95_10651</name>
</gene>
<evidence type="ECO:0000313" key="9">
    <source>
        <dbReference type="Proteomes" id="UP000256869"/>
    </source>
</evidence>